<protein>
    <submittedName>
        <fullName evidence="1">Uncharacterized protein</fullName>
    </submittedName>
</protein>
<dbReference type="EMBL" id="CP040626">
    <property type="protein sequence ID" value="QMW91813.1"/>
    <property type="molecule type" value="Genomic_DNA"/>
</dbReference>
<reference evidence="1 2" key="1">
    <citation type="submission" date="2019-05" db="EMBL/GenBank/DDBJ databases">
        <authorList>
            <person name="Schori C."/>
            <person name="Ahrens C."/>
        </authorList>
    </citation>
    <scope>NUCLEOTIDE SEQUENCE [LARGE SCALE GENOMIC DNA]</scope>
    <source>
        <strain evidence="1 2">DSM 10702</strain>
    </source>
</reference>
<proteinExistence type="predicted"/>
<organism evidence="1 2">
    <name type="scientific">Clostridium butyricum</name>
    <dbReference type="NCBI Taxonomy" id="1492"/>
    <lineage>
        <taxon>Bacteria</taxon>
        <taxon>Bacillati</taxon>
        <taxon>Bacillota</taxon>
        <taxon>Clostridia</taxon>
        <taxon>Eubacteriales</taxon>
        <taxon>Clostridiaceae</taxon>
        <taxon>Clostridium</taxon>
    </lineage>
</organism>
<name>A0AAP9UEX3_CLOBU</name>
<dbReference type="Proteomes" id="UP000515243">
    <property type="component" value="Chromosome 1"/>
</dbReference>
<evidence type="ECO:0000313" key="2">
    <source>
        <dbReference type="Proteomes" id="UP000515243"/>
    </source>
</evidence>
<evidence type="ECO:0000313" key="1">
    <source>
        <dbReference type="EMBL" id="QMW91813.1"/>
    </source>
</evidence>
<gene>
    <name evidence="1" type="ORF">FF104_12785</name>
</gene>
<sequence length="218" mass="24970">MSNIYDSFEFQRKLLANQSKIFESIQPIVNINQNLIANIQPYINIQEMVNATLQPALEIINKNITKFNYDIFTKQLELFNSINLNYSDQIQNALSSLNSLKNSSVNFESISLKNSINDFSEYIVEHPFEINTESNLTIDTDTISEIEQTFADIPTYMETQLESTNKTDWIPILSFIIALLALLLQIKDSFKPNDSEEQIIKLLNDINTSISQINDSSN</sequence>
<dbReference type="GeneID" id="92945055"/>
<accession>A0AAP9UEX3</accession>
<dbReference type="RefSeq" id="WP_035762798.1">
    <property type="nucleotide sequence ID" value="NZ_AP019716.1"/>
</dbReference>
<dbReference type="AlphaFoldDB" id="A0AAP9UEX3"/>